<evidence type="ECO:0000256" key="5">
    <source>
        <dbReference type="ARBA" id="ARBA00049880"/>
    </source>
</evidence>
<evidence type="ECO:0000259" key="7">
    <source>
        <dbReference type="PROSITE" id="PS51186"/>
    </source>
</evidence>
<dbReference type="CDD" id="cd04301">
    <property type="entry name" value="NAT_SF"/>
    <property type="match status" value="1"/>
</dbReference>
<evidence type="ECO:0000256" key="3">
    <source>
        <dbReference type="ARBA" id="ARBA00022679"/>
    </source>
</evidence>
<dbReference type="Gene3D" id="3.40.630.30">
    <property type="match status" value="1"/>
</dbReference>
<dbReference type="InterPro" id="IPR000182">
    <property type="entry name" value="GNAT_dom"/>
</dbReference>
<accession>A0ABM8B618</accession>
<reference evidence="8 9" key="1">
    <citation type="journal article" date="2023" name="Microbiol. Spectr.">
        <title>Symbiosis of Carpenter Bees with Uncharacterized Lactic Acid Bacteria Showing NAD Auxotrophy.</title>
        <authorList>
            <person name="Kawasaki S."/>
            <person name="Ozawa K."/>
            <person name="Mori T."/>
            <person name="Yamamoto A."/>
            <person name="Ito M."/>
            <person name="Ohkuma M."/>
            <person name="Sakamoto M."/>
            <person name="Matsutani M."/>
        </authorList>
    </citation>
    <scope>NUCLEOTIDE SEQUENCE [LARGE SCALE GENOMIC DNA]</scope>
    <source>
        <strain evidence="8 9">Kim37-2</strain>
    </source>
</reference>
<sequence length="186" mass="20144">MGVRDGGQHTFSRPQRFRGAAGHPVEHSAEGSAGDLAVGELDFASFCTGQTGIDDWVHERASSCTAAGTAVLYYSLADGGKLAGLYTLSAYSVERQSVKGGWLQRNTPRQIPVVLLGILGVDQDFQGQGLGWRLLQDALRRALSVSEHLGARALLVEPYNETARSFYEHFGFQVVPGSSTYYARLH</sequence>
<evidence type="ECO:0000313" key="9">
    <source>
        <dbReference type="Proteomes" id="UP001321766"/>
    </source>
</evidence>
<keyword evidence="4" id="KW-0012">Acyltransferase</keyword>
<keyword evidence="9" id="KW-1185">Reference proteome</keyword>
<dbReference type="InterPro" id="IPR016181">
    <property type="entry name" value="Acyl_CoA_acyltransferase"/>
</dbReference>
<dbReference type="PROSITE" id="PS51186">
    <property type="entry name" value="GNAT"/>
    <property type="match status" value="1"/>
</dbReference>
<dbReference type="Pfam" id="PF13508">
    <property type="entry name" value="Acetyltransf_7"/>
    <property type="match status" value="1"/>
</dbReference>
<keyword evidence="1" id="KW-0678">Repressor</keyword>
<organism evidence="8 9">
    <name type="scientific">Bombiscardovia nodaiensis</name>
    <dbReference type="NCBI Taxonomy" id="2932181"/>
    <lineage>
        <taxon>Bacteria</taxon>
        <taxon>Bacillati</taxon>
        <taxon>Actinomycetota</taxon>
        <taxon>Actinomycetes</taxon>
        <taxon>Bifidobacteriales</taxon>
        <taxon>Bifidobacteriaceae</taxon>
        <taxon>Bombiscardovia</taxon>
    </lineage>
</organism>
<dbReference type="PANTHER" id="PTHR36449:SF1">
    <property type="entry name" value="ACETYLTRANSFERASE"/>
    <property type="match status" value="1"/>
</dbReference>
<evidence type="ECO:0000256" key="4">
    <source>
        <dbReference type="ARBA" id="ARBA00023315"/>
    </source>
</evidence>
<feature type="domain" description="N-acetyltransferase" evidence="7">
    <location>
        <begin position="41"/>
        <end position="186"/>
    </location>
</feature>
<protein>
    <recommendedName>
        <fullName evidence="7">N-acetyltransferase domain-containing protein</fullName>
    </recommendedName>
</protein>
<dbReference type="Proteomes" id="UP001321766">
    <property type="component" value="Chromosome"/>
</dbReference>
<dbReference type="EMBL" id="AP026798">
    <property type="protein sequence ID" value="BDR52161.1"/>
    <property type="molecule type" value="Genomic_DNA"/>
</dbReference>
<evidence type="ECO:0000256" key="2">
    <source>
        <dbReference type="ARBA" id="ARBA00022649"/>
    </source>
</evidence>
<dbReference type="PANTHER" id="PTHR36449">
    <property type="entry name" value="ACETYLTRANSFERASE-RELATED"/>
    <property type="match status" value="1"/>
</dbReference>
<evidence type="ECO:0000313" key="8">
    <source>
        <dbReference type="EMBL" id="BDR52161.1"/>
    </source>
</evidence>
<feature type="region of interest" description="Disordered" evidence="6">
    <location>
        <begin position="1"/>
        <end position="30"/>
    </location>
</feature>
<comment type="catalytic activity">
    <reaction evidence="5">
        <text>glycyl-tRNA(Gly) + acetyl-CoA = N-acetylglycyl-tRNA(Gly) + CoA + H(+)</text>
        <dbReference type="Rhea" id="RHEA:81867"/>
        <dbReference type="Rhea" id="RHEA-COMP:9683"/>
        <dbReference type="Rhea" id="RHEA-COMP:19766"/>
        <dbReference type="ChEBI" id="CHEBI:15378"/>
        <dbReference type="ChEBI" id="CHEBI:57287"/>
        <dbReference type="ChEBI" id="CHEBI:57288"/>
        <dbReference type="ChEBI" id="CHEBI:78522"/>
        <dbReference type="ChEBI" id="CHEBI:232036"/>
    </reaction>
</comment>
<keyword evidence="3" id="KW-0808">Transferase</keyword>
<keyword evidence="2" id="KW-1277">Toxin-antitoxin system</keyword>
<name>A0ABM8B618_9BIFI</name>
<evidence type="ECO:0000256" key="6">
    <source>
        <dbReference type="SAM" id="MobiDB-lite"/>
    </source>
</evidence>
<evidence type="ECO:0000256" key="1">
    <source>
        <dbReference type="ARBA" id="ARBA00022491"/>
    </source>
</evidence>
<dbReference type="SUPFAM" id="SSF55729">
    <property type="entry name" value="Acyl-CoA N-acyltransferases (Nat)"/>
    <property type="match status" value="1"/>
</dbReference>
<proteinExistence type="predicted"/>
<gene>
    <name evidence="8" type="ORF">KIM372_00680</name>
</gene>